<name>A0A812PBT4_SYMPI</name>
<organism evidence="3 4">
    <name type="scientific">Symbiodinium pilosum</name>
    <name type="common">Dinoflagellate</name>
    <dbReference type="NCBI Taxonomy" id="2952"/>
    <lineage>
        <taxon>Eukaryota</taxon>
        <taxon>Sar</taxon>
        <taxon>Alveolata</taxon>
        <taxon>Dinophyceae</taxon>
        <taxon>Suessiales</taxon>
        <taxon>Symbiodiniaceae</taxon>
        <taxon>Symbiodinium</taxon>
    </lineage>
</organism>
<reference evidence="3" key="1">
    <citation type="submission" date="2021-02" db="EMBL/GenBank/DDBJ databases">
        <authorList>
            <person name="Dougan E. K."/>
            <person name="Rhodes N."/>
            <person name="Thang M."/>
            <person name="Chan C."/>
        </authorList>
    </citation>
    <scope>NUCLEOTIDE SEQUENCE</scope>
</reference>
<feature type="non-terminal residue" evidence="3">
    <location>
        <position position="1"/>
    </location>
</feature>
<proteinExistence type="predicted"/>
<keyword evidence="2" id="KW-0812">Transmembrane</keyword>
<evidence type="ECO:0000313" key="4">
    <source>
        <dbReference type="Proteomes" id="UP000649617"/>
    </source>
</evidence>
<protein>
    <submittedName>
        <fullName evidence="3">Uncharacterized protein</fullName>
    </submittedName>
</protein>
<gene>
    <name evidence="3" type="ORF">SPIL2461_LOCUS8175</name>
</gene>
<dbReference type="Proteomes" id="UP000649617">
    <property type="component" value="Unassembled WGS sequence"/>
</dbReference>
<feature type="region of interest" description="Disordered" evidence="1">
    <location>
        <begin position="49"/>
        <end position="87"/>
    </location>
</feature>
<keyword evidence="4" id="KW-1185">Reference proteome</keyword>
<keyword evidence="2" id="KW-1133">Transmembrane helix</keyword>
<feature type="compositionally biased region" description="Basic and acidic residues" evidence="1">
    <location>
        <begin position="49"/>
        <end position="61"/>
    </location>
</feature>
<evidence type="ECO:0000256" key="1">
    <source>
        <dbReference type="SAM" id="MobiDB-lite"/>
    </source>
</evidence>
<evidence type="ECO:0000313" key="3">
    <source>
        <dbReference type="EMBL" id="CAE7345100.1"/>
    </source>
</evidence>
<feature type="transmembrane region" description="Helical" evidence="2">
    <location>
        <begin position="134"/>
        <end position="159"/>
    </location>
</feature>
<keyword evidence="2" id="KW-0472">Membrane</keyword>
<accession>A0A812PBT4</accession>
<sequence>MGFPHNVEPGHVFILVFLFGMALLGINLRTLFDVQFTRTVAEIRLREMQEREERESRKEGDVSFARTGTPEPRCRARGAEAGSLRAQDRREADHAAHRYPVAAGQVFNMGRGGGGDGRLRHVPDRRSGRRKMKLAALLACLLATPCSSQTVTLTLVGGYRVPINNIEGTTTRALGGCWDLLNGKWINRHGSSKLVVEYTEPAEGLGDPEDDYESWPLLVYTGRNADPFASVENIGPGGVIWLDADTVLCSGRKSYRSGYVGTWMCTHNIETGAETLINMDDPGVDENDNFHRCQAFGSGFCRIPQPFADSYCDGRTIGAGRGGYDVLNSPSGPAMSALDYEATGGDKIQVLLDHPYNLPGQPAPRSPDYTIARVENGYLDFWRDPVGSGPLDGRWIAGDCGNPAWVPGVGLFFPVRQCNNTMDYRAQGDSGSLKYFGVGDTTLFYSANSDGNRGDHQSDTGLQDYPDAIPLRRVYIYSEAELAEVAQGTRDAWTCTPQIIDFPEGPFTWDNSRPKATELAGMYWDPTRNYLWTCIYQVWNDNTYAVMAAYRVRNGGFVRSLAIIAALLLAGHAMAAAPTITGTPVTTSTAFTAGNINLPGTIAANDLLIVVWANDGGNQNPALTGFTRLDSGASVHAVFAKKATGSEGATVAFTQDANEDVAAIAFRILAAEWTQDLADVEAAYSDTDNPPSLTPTGGAADYLFIATAGNGAGATVSTWPTGYTANQNEHNTGGSSNNASVAFATKATTSATSDDPSTWAWDETMRFVACILALAVGSAALADTPLKQSTAVTVKLGPFVDSTNGVTAETSLTISQADVRLSKAGGDYAQKNESSAATHDELGEYDVDLDTTDTATLGPLRVMVQESGALPVWRDFVVMPANVYDSLYSTDKLQVDAVEFSSSSSAADNAETAFTGTITSFDALDTAQDTEHNATQTLIGVTAVDLATTVAAIEGDTDELQTDWANGGRLDLILDTAASGSDPAILTTTIDGLTNQTTFSLTTGSADDDAYNGWSVLIIDQSTSTQVASGVISDYTGTGADVVLDEDPGVFTIATGDTVKIYRPSAVEGTVTVDGTVTATVSGTVSANVVEILGTAPTETTAGNLAGNFSVFYDNADAATTNTVDDVGGGSGLDAAGVRAAVGLAAANLDTQLSAIVTDTAEIGAAGAGLTAVPYNSAWDAEIQSEATDALNAYDGPTNAELEARTVASGSYFDPSADEVDLGSVKGTALTETTGGNLADNISFFYDLDTTTTKTVNDVGVAGSGLTQADVRSAIGLASANLDTQLATAQADLDTITGSDGVTLATTQGNYAPATAAALTTVATNVSSILTDTAEIGAAGAGLSAIPWNSSWDAETQSEVNDALVAIHLDHLLAVEYDPASKPGVGTALLNETVWNNSGVSIWNVNVTHMNETPLIGTGVTADNTDAFSEDAFDFGDETPSEPATIVSSKTVAHILAGPTGRYITVYFVANGATALYGPLTVTAESTNTSRVTVGSVTDEGAATVNGRLYADGDVYSVVATAAGPDTGVTVPIKFRVQGTGYDQPHCVDIERKVCIVKLRTDYDEFAVYVPADATGVNWEKYYHANRLNPSNAGAPRLILGSLATCPASMASTVTDTETPTASESATIAHTAATTNGTWTGPVTVDSVTDHYYSSTDGAYVEYSIAVPEGGGIEWRSVFNGTVGSAVDVTITLGGGSIDDDDWMVGGSGDTRTVDCKGGSLLSRRIPLAQHLPAGTYTVRCTRAGSGTDRIYNHSLVATDPVGDWLSNDTEGRRGWWSAVTIGSDSGYRLRQPGFVLYKVTETDRILWYAAKTSSSGIVYVEIFDANGDAVTPNGSDLTESGGRYSIDMYAASQTIADWELATGLTNGTYWVLIYGGAEKNASSSDTLINEISISGLNSSSPGDISTDRIFDTAASTFCGSGNQEYASKPKQDIGSPPANFVTGTHGYESDATSLVVSVDSTPVDYAGAAAGDRFVGALLEIEAVTDVYFYGTATKCIEMTYGWTYQPRGHRQIDVTREIVRSDVEMGTEYVGIVQGAAGPDGLTLAGQDYLPLNGGASLVAASNSAKPVPVTGQAQAGTNQTLGTGFGILGPQHLLACQVDDASDIGDAAVLSSGVRGIATDRSDGQCKAYTFASNDDAYTAIANEDTLTVTSRYWLG</sequence>
<comment type="caution">
    <text evidence="3">The sequence shown here is derived from an EMBL/GenBank/DDBJ whole genome shotgun (WGS) entry which is preliminary data.</text>
</comment>
<dbReference type="EMBL" id="CAJNIZ010013208">
    <property type="protein sequence ID" value="CAE7345100.1"/>
    <property type="molecule type" value="Genomic_DNA"/>
</dbReference>
<feature type="transmembrane region" description="Helical" evidence="2">
    <location>
        <begin position="12"/>
        <end position="32"/>
    </location>
</feature>
<evidence type="ECO:0000256" key="2">
    <source>
        <dbReference type="SAM" id="Phobius"/>
    </source>
</evidence>